<sequence>MAVPKRNRYVVSVTGNGETKQIVIIANDLEGMYREVYRLYGSLLKDLNGNYTGGTISYKESTLN</sequence>
<accession>A0ABU6MLK5</accession>
<dbReference type="Proteomes" id="UP001341444">
    <property type="component" value="Unassembled WGS sequence"/>
</dbReference>
<dbReference type="RefSeq" id="WP_066270823.1">
    <property type="nucleotide sequence ID" value="NZ_JARMAB010000038.1"/>
</dbReference>
<evidence type="ECO:0000313" key="1">
    <source>
        <dbReference type="EMBL" id="MED1205570.1"/>
    </source>
</evidence>
<evidence type="ECO:0000313" key="2">
    <source>
        <dbReference type="Proteomes" id="UP001341444"/>
    </source>
</evidence>
<organism evidence="1 2">
    <name type="scientific">Heyndrickxia acidicola</name>
    <dbReference type="NCBI Taxonomy" id="209389"/>
    <lineage>
        <taxon>Bacteria</taxon>
        <taxon>Bacillati</taxon>
        <taxon>Bacillota</taxon>
        <taxon>Bacilli</taxon>
        <taxon>Bacillales</taxon>
        <taxon>Bacillaceae</taxon>
        <taxon>Heyndrickxia</taxon>
    </lineage>
</organism>
<proteinExistence type="predicted"/>
<keyword evidence="2" id="KW-1185">Reference proteome</keyword>
<comment type="caution">
    <text evidence="1">The sequence shown here is derived from an EMBL/GenBank/DDBJ whole genome shotgun (WGS) entry which is preliminary data.</text>
</comment>
<reference evidence="1 2" key="1">
    <citation type="submission" date="2023-03" db="EMBL/GenBank/DDBJ databases">
        <title>Bacillus Genome Sequencing.</title>
        <authorList>
            <person name="Dunlap C."/>
        </authorList>
    </citation>
    <scope>NUCLEOTIDE SEQUENCE [LARGE SCALE GENOMIC DNA]</scope>
    <source>
        <strain evidence="1 2">B-23453</strain>
    </source>
</reference>
<protein>
    <submittedName>
        <fullName evidence="1">Uncharacterized protein</fullName>
    </submittedName>
</protein>
<name>A0ABU6MLK5_9BACI</name>
<dbReference type="EMBL" id="JARMAB010000038">
    <property type="protein sequence ID" value="MED1205570.1"/>
    <property type="molecule type" value="Genomic_DNA"/>
</dbReference>
<gene>
    <name evidence="1" type="ORF">P4T90_21280</name>
</gene>